<feature type="domain" description="Bacterial Pleckstrin homology" evidence="2">
    <location>
        <begin position="45"/>
        <end position="135"/>
    </location>
</feature>
<comment type="caution">
    <text evidence="3">The sequence shown here is derived from an EMBL/GenBank/DDBJ whole genome shotgun (WGS) entry which is preliminary data.</text>
</comment>
<evidence type="ECO:0000259" key="2">
    <source>
        <dbReference type="Pfam" id="PF10882"/>
    </source>
</evidence>
<sequence>MPVIFVIIAFLMSSKNIDYYTLTFIIIFCFSVFYIGLSQIKSSKVNVSDGSLIIKSTFYKDIVLISSIDNIEVVDELVNKNHLMYRSNGISMTGYKIGYFTLTNHKKAFLYTTEPPYLVINTQNQTVIISKNNLSNDDLNTLLGNK</sequence>
<dbReference type="Proteomes" id="UP000240728">
    <property type="component" value="Unassembled WGS sequence"/>
</dbReference>
<keyword evidence="4" id="KW-1185">Reference proteome</keyword>
<evidence type="ECO:0000313" key="4">
    <source>
        <dbReference type="Proteomes" id="UP000240728"/>
    </source>
</evidence>
<feature type="transmembrane region" description="Helical" evidence="1">
    <location>
        <begin position="19"/>
        <end position="37"/>
    </location>
</feature>
<reference evidence="3 4" key="1">
    <citation type="submission" date="2018-01" db="EMBL/GenBank/DDBJ databases">
        <title>Whole genome sequencing of Histamine producing bacteria.</title>
        <authorList>
            <person name="Butler K."/>
        </authorList>
    </citation>
    <scope>NUCLEOTIDE SEQUENCE [LARGE SCALE GENOMIC DNA]</scope>
    <source>
        <strain evidence="3 4">A1-4</strain>
    </source>
</reference>
<evidence type="ECO:0000256" key="1">
    <source>
        <dbReference type="SAM" id="Phobius"/>
    </source>
</evidence>
<keyword evidence="1" id="KW-0472">Membrane</keyword>
<dbReference type="InterPro" id="IPR027783">
    <property type="entry name" value="Bacterial_PH-related"/>
</dbReference>
<protein>
    <recommendedName>
        <fullName evidence="2">Bacterial Pleckstrin homology domain-containing protein</fullName>
    </recommendedName>
</protein>
<keyword evidence="1" id="KW-0812">Transmembrane</keyword>
<organism evidence="3 4">
    <name type="scientific">Photobacterium kishitanii</name>
    <dbReference type="NCBI Taxonomy" id="318456"/>
    <lineage>
        <taxon>Bacteria</taxon>
        <taxon>Pseudomonadati</taxon>
        <taxon>Pseudomonadota</taxon>
        <taxon>Gammaproteobacteria</taxon>
        <taxon>Vibrionales</taxon>
        <taxon>Vibrionaceae</taxon>
        <taxon>Photobacterium</taxon>
    </lineage>
</organism>
<evidence type="ECO:0000313" key="3">
    <source>
        <dbReference type="EMBL" id="PSX44150.1"/>
    </source>
</evidence>
<name>A0AAX0YRK7_9GAMM</name>
<dbReference type="Pfam" id="PF10882">
    <property type="entry name" value="bPH_5"/>
    <property type="match status" value="1"/>
</dbReference>
<dbReference type="EMBL" id="PYOZ01000010">
    <property type="protein sequence ID" value="PSX44150.1"/>
    <property type="molecule type" value="Genomic_DNA"/>
</dbReference>
<gene>
    <name evidence="3" type="ORF">C0W53_16115</name>
</gene>
<proteinExistence type="predicted"/>
<keyword evidence="1" id="KW-1133">Transmembrane helix</keyword>
<accession>A0AAX0YRK7</accession>
<dbReference type="AlphaFoldDB" id="A0AAX0YRK7"/>